<evidence type="ECO:0000256" key="1">
    <source>
        <dbReference type="ARBA" id="ARBA00022614"/>
    </source>
</evidence>
<feature type="compositionally biased region" description="Low complexity" evidence="4">
    <location>
        <begin position="747"/>
        <end position="756"/>
    </location>
</feature>
<protein>
    <submittedName>
        <fullName evidence="6">Uncharacterized protein</fullName>
    </submittedName>
</protein>
<gene>
    <name evidence="6" type="ORF">PYM288_LOCUS5419</name>
</gene>
<dbReference type="PROSITE" id="PS51450">
    <property type="entry name" value="LRR"/>
    <property type="match status" value="2"/>
</dbReference>
<dbReference type="InterPro" id="IPR032675">
    <property type="entry name" value="LRR_dom_sf"/>
</dbReference>
<keyword evidence="5" id="KW-0812">Transmembrane</keyword>
<keyword evidence="3" id="KW-0677">Repeat</keyword>
<dbReference type="Pfam" id="PF13855">
    <property type="entry name" value="LRR_8"/>
    <property type="match status" value="2"/>
</dbReference>
<keyword evidence="1" id="KW-0433">Leucine-rich repeat</keyword>
<evidence type="ECO:0000313" key="6">
    <source>
        <dbReference type="EMBL" id="CAF0817752.1"/>
    </source>
</evidence>
<evidence type="ECO:0000313" key="7">
    <source>
        <dbReference type="Proteomes" id="UP000663854"/>
    </source>
</evidence>
<feature type="transmembrane region" description="Helical" evidence="5">
    <location>
        <begin position="658"/>
        <end position="683"/>
    </location>
</feature>
<evidence type="ECO:0000256" key="4">
    <source>
        <dbReference type="SAM" id="MobiDB-lite"/>
    </source>
</evidence>
<evidence type="ECO:0000256" key="3">
    <source>
        <dbReference type="ARBA" id="ARBA00022737"/>
    </source>
</evidence>
<evidence type="ECO:0000256" key="5">
    <source>
        <dbReference type="SAM" id="Phobius"/>
    </source>
</evidence>
<feature type="region of interest" description="Disordered" evidence="4">
    <location>
        <begin position="747"/>
        <end position="835"/>
    </location>
</feature>
<keyword evidence="5" id="KW-1133">Transmembrane helix</keyword>
<sequence>MTFTCPSTVGSQELRLYDLTTGQLDSITSLIVVGSEDNWGPFTRIPANICLLRNLQKIDFSYNQIVEADPTGSLTECLSNVITLDLSSNNISTFPSFMIYNMPSLKNLYFQDNELTEIPVNAFINISSLEIIDFSYNQLTTFELWALEVKTKADFSNNQISTITNKYFFTEMLDRTMEEGAYLDNNSATINFTDAVYEMYNQCEEVFQWYFSTDENLTPPWFTWKLAYIDFGTTQINCTCDQAYFVRILKDNLIEGQTYPIQNAMCTNNSLGVNDTTLLTSRCVSSMFEVNSTVDFSQVYPKLCKINEDEEGEVINITNIDPPTSNVSLYPCYKTAFLNPGACYFSFSDSTSMMIRCTNDTSNSLSRIPSDLLSSPCMSTITRITFPSSISSLPSYVCSLPSREIDLSFQAFTTLNDETFPCLDSFRTINLSFNNLTSVSMTNGNFKNLTSLDLSSNQLTLLPYSILNPTPTSLRYLDLRNNSIKYIDLFIYTLKNITINLDNNPINSSNIINPQNITLGNNDTSTVNITFPLTVANSTITITDSIALTYGLCNNFQSLRNSLLNLRLAVGNVLLQCTCASINLKQIYQKNGYNIISDFLCSSPTTEGTFDALNMNSCPNATDFQAGLCANKSSEPSSSSASSLQSNNDDSNSNRTKLIVGLVVGLGGGLLSIAGLLIAIYMIKIKGAASSAKKPVTRATAVGQAPGDSLLSRVQPRNLRSIRLAPITTKSAPLPATPVATVIPTTTSTSVSHTMTNLRSSTRGVPLRLEPIRSPSNVNPQYPPNSNALHNTSSFRPISNLSSHQPPIPNQKHQVPKPQRPQTNQMLNAGGDTRY</sequence>
<dbReference type="InterPro" id="IPR001611">
    <property type="entry name" value="Leu-rich_rpt"/>
</dbReference>
<keyword evidence="5" id="KW-0472">Membrane</keyword>
<accession>A0A813TQ89</accession>
<dbReference type="Gene3D" id="3.80.10.10">
    <property type="entry name" value="Ribonuclease Inhibitor"/>
    <property type="match status" value="2"/>
</dbReference>
<dbReference type="Proteomes" id="UP000663854">
    <property type="component" value="Unassembled WGS sequence"/>
</dbReference>
<reference evidence="6" key="1">
    <citation type="submission" date="2021-02" db="EMBL/GenBank/DDBJ databases">
        <authorList>
            <person name="Nowell W R."/>
        </authorList>
    </citation>
    <scope>NUCLEOTIDE SEQUENCE</scope>
</reference>
<comment type="caution">
    <text evidence="6">The sequence shown here is derived from an EMBL/GenBank/DDBJ whole genome shotgun (WGS) entry which is preliminary data.</text>
</comment>
<organism evidence="6 7">
    <name type="scientific">Rotaria sordida</name>
    <dbReference type="NCBI Taxonomy" id="392033"/>
    <lineage>
        <taxon>Eukaryota</taxon>
        <taxon>Metazoa</taxon>
        <taxon>Spiralia</taxon>
        <taxon>Gnathifera</taxon>
        <taxon>Rotifera</taxon>
        <taxon>Eurotatoria</taxon>
        <taxon>Bdelloidea</taxon>
        <taxon>Philodinida</taxon>
        <taxon>Philodinidae</taxon>
        <taxon>Rotaria</taxon>
    </lineage>
</organism>
<dbReference type="EMBL" id="CAJNOH010000055">
    <property type="protein sequence ID" value="CAF0817752.1"/>
    <property type="molecule type" value="Genomic_DNA"/>
</dbReference>
<dbReference type="InterPro" id="IPR050541">
    <property type="entry name" value="LRR_TM_domain-containing"/>
</dbReference>
<dbReference type="PANTHER" id="PTHR24369:SF210">
    <property type="entry name" value="CHAOPTIN-RELATED"/>
    <property type="match status" value="1"/>
</dbReference>
<dbReference type="PANTHER" id="PTHR24369">
    <property type="entry name" value="ANTIGEN BSP, PUTATIVE-RELATED"/>
    <property type="match status" value="1"/>
</dbReference>
<evidence type="ECO:0000256" key="2">
    <source>
        <dbReference type="ARBA" id="ARBA00022729"/>
    </source>
</evidence>
<dbReference type="GO" id="GO:0005886">
    <property type="term" value="C:plasma membrane"/>
    <property type="evidence" value="ECO:0007669"/>
    <property type="project" value="TreeGrafter"/>
</dbReference>
<dbReference type="InterPro" id="IPR003591">
    <property type="entry name" value="Leu-rich_rpt_typical-subtyp"/>
</dbReference>
<feature type="compositionally biased region" description="Polar residues" evidence="4">
    <location>
        <begin position="774"/>
        <end position="805"/>
    </location>
</feature>
<proteinExistence type="predicted"/>
<dbReference type="SUPFAM" id="SSF52058">
    <property type="entry name" value="L domain-like"/>
    <property type="match status" value="2"/>
</dbReference>
<dbReference type="AlphaFoldDB" id="A0A813TQ89"/>
<name>A0A813TQ89_9BILA</name>
<dbReference type="SMART" id="SM00369">
    <property type="entry name" value="LRR_TYP"/>
    <property type="match status" value="7"/>
</dbReference>
<keyword evidence="2" id="KW-0732">Signal</keyword>